<organism evidence="1 2">
    <name type="scientific">Lithospermum erythrorhizon</name>
    <name type="common">Purple gromwell</name>
    <name type="synonym">Lithospermum officinale var. erythrorhizon</name>
    <dbReference type="NCBI Taxonomy" id="34254"/>
    <lineage>
        <taxon>Eukaryota</taxon>
        <taxon>Viridiplantae</taxon>
        <taxon>Streptophyta</taxon>
        <taxon>Embryophyta</taxon>
        <taxon>Tracheophyta</taxon>
        <taxon>Spermatophyta</taxon>
        <taxon>Magnoliopsida</taxon>
        <taxon>eudicotyledons</taxon>
        <taxon>Gunneridae</taxon>
        <taxon>Pentapetalae</taxon>
        <taxon>asterids</taxon>
        <taxon>lamiids</taxon>
        <taxon>Boraginales</taxon>
        <taxon>Boraginaceae</taxon>
        <taxon>Boraginoideae</taxon>
        <taxon>Lithospermeae</taxon>
        <taxon>Lithospermum</taxon>
    </lineage>
</organism>
<keyword evidence="2" id="KW-1185">Reference proteome</keyword>
<proteinExistence type="predicted"/>
<protein>
    <submittedName>
        <fullName evidence="1">Uncharacterized protein</fullName>
    </submittedName>
</protein>
<comment type="caution">
    <text evidence="1">The sequence shown here is derived from an EMBL/GenBank/DDBJ whole genome shotgun (WGS) entry which is preliminary data.</text>
</comment>
<dbReference type="AlphaFoldDB" id="A0AAV3PKT2"/>
<reference evidence="1 2" key="1">
    <citation type="submission" date="2024-01" db="EMBL/GenBank/DDBJ databases">
        <title>The complete chloroplast genome sequence of Lithospermum erythrorhizon: insights into the phylogenetic relationship among Boraginaceae species and the maternal lineages of purple gromwells.</title>
        <authorList>
            <person name="Okada T."/>
            <person name="Watanabe K."/>
        </authorList>
    </citation>
    <scope>NUCLEOTIDE SEQUENCE [LARGE SCALE GENOMIC DNA]</scope>
</reference>
<sequence>MDFVTAQSLFGSSWDFAAAQLLFGSPEIQLFSNKIIEINDGGDGAGGWAAKLGVDDESECGGGDDKGGGLVGC</sequence>
<dbReference type="EMBL" id="BAABME010018026">
    <property type="protein sequence ID" value="GAA0152290.1"/>
    <property type="molecule type" value="Genomic_DNA"/>
</dbReference>
<evidence type="ECO:0000313" key="2">
    <source>
        <dbReference type="Proteomes" id="UP001454036"/>
    </source>
</evidence>
<gene>
    <name evidence="1" type="ORF">LIER_37463</name>
</gene>
<dbReference type="Proteomes" id="UP001454036">
    <property type="component" value="Unassembled WGS sequence"/>
</dbReference>
<accession>A0AAV3PKT2</accession>
<name>A0AAV3PKT2_LITER</name>
<evidence type="ECO:0000313" key="1">
    <source>
        <dbReference type="EMBL" id="GAA0152290.1"/>
    </source>
</evidence>